<gene>
    <name evidence="2" type="ORF">FM114_10800</name>
</gene>
<dbReference type="Proteomes" id="UP000188342">
    <property type="component" value="Unassembled WGS sequence"/>
</dbReference>
<accession>A0A1R4K1K0</accession>
<evidence type="ECO:0000313" key="3">
    <source>
        <dbReference type="Proteomes" id="UP000188342"/>
    </source>
</evidence>
<evidence type="ECO:0000256" key="1">
    <source>
        <dbReference type="SAM" id="MobiDB-lite"/>
    </source>
</evidence>
<protein>
    <submittedName>
        <fullName evidence="2">Uncharacterized protein</fullName>
    </submittedName>
</protein>
<name>A0A1R4K1K0_9ACTN</name>
<dbReference type="EMBL" id="FUKQ01000040">
    <property type="protein sequence ID" value="SJN38078.1"/>
    <property type="molecule type" value="Genomic_DNA"/>
</dbReference>
<proteinExistence type="predicted"/>
<dbReference type="RefSeq" id="WP_143813965.1">
    <property type="nucleotide sequence ID" value="NZ_FUKQ01000040.1"/>
</dbReference>
<feature type="region of interest" description="Disordered" evidence="1">
    <location>
        <begin position="45"/>
        <end position="74"/>
    </location>
</feature>
<evidence type="ECO:0000313" key="2">
    <source>
        <dbReference type="EMBL" id="SJN38078.1"/>
    </source>
</evidence>
<dbReference type="AlphaFoldDB" id="A0A1R4K1K0"/>
<reference evidence="2 3" key="1">
    <citation type="submission" date="2017-02" db="EMBL/GenBank/DDBJ databases">
        <authorList>
            <person name="Peterson S.W."/>
        </authorList>
    </citation>
    <scope>NUCLEOTIDE SEQUENCE [LARGE SCALE GENOMIC DNA]</scope>
    <source>
        <strain evidence="2 3">LSP_Lj1</strain>
    </source>
</reference>
<dbReference type="OrthoDB" id="4565789at2"/>
<organism evidence="2 3">
    <name type="scientific">Luteococcus japonicus LSP_Lj1</name>
    <dbReference type="NCBI Taxonomy" id="1255658"/>
    <lineage>
        <taxon>Bacteria</taxon>
        <taxon>Bacillati</taxon>
        <taxon>Actinomycetota</taxon>
        <taxon>Actinomycetes</taxon>
        <taxon>Propionibacteriales</taxon>
        <taxon>Propionibacteriaceae</taxon>
        <taxon>Luteococcus</taxon>
    </lineage>
</organism>
<keyword evidence="3" id="KW-1185">Reference proteome</keyword>
<dbReference type="STRING" id="1255658.FM114_10800"/>
<sequence length="202" mass="20884">MRDAIGVAHVAHITKDPMNHPPARSSHFLSALAVALLTLPLAGCGAGEPDTPPEPSSAIASSFPGLAAASGDPTPSSMVTLNPAAGSVEQAAGPFDNRFTFKDLRLSRGAVRGTVTVTSDISELLELQVVAGFHDSSGKLLGTARFTHHLDGTHDHGGGESEAAATPGVEHFHSEEFTIKVPEELRSRVVSASVSVPVLVNE</sequence>